<feature type="non-terminal residue" evidence="1">
    <location>
        <position position="1"/>
    </location>
</feature>
<comment type="caution">
    <text evidence="1">The sequence shown here is derived from an EMBL/GenBank/DDBJ whole genome shotgun (WGS) entry which is preliminary data.</text>
</comment>
<keyword evidence="2" id="KW-1185">Reference proteome</keyword>
<organism evidence="1 2">
    <name type="scientific">Goodea atripinnis</name>
    <dbReference type="NCBI Taxonomy" id="208336"/>
    <lineage>
        <taxon>Eukaryota</taxon>
        <taxon>Metazoa</taxon>
        <taxon>Chordata</taxon>
        <taxon>Craniata</taxon>
        <taxon>Vertebrata</taxon>
        <taxon>Euteleostomi</taxon>
        <taxon>Actinopterygii</taxon>
        <taxon>Neopterygii</taxon>
        <taxon>Teleostei</taxon>
        <taxon>Neoteleostei</taxon>
        <taxon>Acanthomorphata</taxon>
        <taxon>Ovalentaria</taxon>
        <taxon>Atherinomorphae</taxon>
        <taxon>Cyprinodontiformes</taxon>
        <taxon>Goodeidae</taxon>
        <taxon>Goodea</taxon>
    </lineage>
</organism>
<reference evidence="1 2" key="1">
    <citation type="submission" date="2021-06" db="EMBL/GenBank/DDBJ databases">
        <authorList>
            <person name="Palmer J.M."/>
        </authorList>
    </citation>
    <scope>NUCLEOTIDE SEQUENCE [LARGE SCALE GENOMIC DNA]</scope>
    <source>
        <strain evidence="1 2">GA_2019</strain>
        <tissue evidence="1">Muscle</tissue>
    </source>
</reference>
<dbReference type="Proteomes" id="UP001476798">
    <property type="component" value="Unassembled WGS sequence"/>
</dbReference>
<evidence type="ECO:0000313" key="1">
    <source>
        <dbReference type="EMBL" id="MEQ2187767.1"/>
    </source>
</evidence>
<proteinExistence type="predicted"/>
<protein>
    <submittedName>
        <fullName evidence="1">Uncharacterized protein</fullName>
    </submittedName>
</protein>
<sequence>LAVQTTGRAMGPLVLQERARWLGLTNLTTRKKEELLNTTVVPHGLFGAASTRLFSHTHLSSIPKIFAFRNPVDSVQVCGSTLRDDTEPKSVCKMLRGTSGPAQGKGHTCSHIHIQLACGGSNHSGGGSSQQCGGAAPGTSGFPDKLGKECSNALSVHQIHRADSGLCLVQSLFISRESGAHVVKSCSVLQGVLGPPETMPEADGPDGLLCGGNTTLSPLYKGDPVMGFISELKPKSRWPQQSKDLWSLLSSSSVEEPRLPDSGDLSPPCLHMLAHKLIAWSSLTLQSLKATHIAGALNSGANL</sequence>
<accession>A0ABV0PWS0</accession>
<dbReference type="EMBL" id="JAHRIO010090379">
    <property type="protein sequence ID" value="MEQ2187767.1"/>
    <property type="molecule type" value="Genomic_DNA"/>
</dbReference>
<name>A0ABV0PWS0_9TELE</name>
<gene>
    <name evidence="1" type="ORF">GOODEAATRI_008007</name>
</gene>
<evidence type="ECO:0000313" key="2">
    <source>
        <dbReference type="Proteomes" id="UP001476798"/>
    </source>
</evidence>